<keyword evidence="3" id="KW-1185">Reference proteome</keyword>
<feature type="transmembrane region" description="Helical" evidence="1">
    <location>
        <begin position="149"/>
        <end position="168"/>
    </location>
</feature>
<evidence type="ECO:0000256" key="1">
    <source>
        <dbReference type="SAM" id="Phobius"/>
    </source>
</evidence>
<reference evidence="2 3" key="1">
    <citation type="journal article" date="2023" name="Hortic Res">
        <title>Pangenome of water caltrop reveals structural variations and asymmetric subgenome divergence after allopolyploidization.</title>
        <authorList>
            <person name="Zhang X."/>
            <person name="Chen Y."/>
            <person name="Wang L."/>
            <person name="Yuan Y."/>
            <person name="Fang M."/>
            <person name="Shi L."/>
            <person name="Lu R."/>
            <person name="Comes H.P."/>
            <person name="Ma Y."/>
            <person name="Chen Y."/>
            <person name="Huang G."/>
            <person name="Zhou Y."/>
            <person name="Zheng Z."/>
            <person name="Qiu Y."/>
        </authorList>
    </citation>
    <scope>NUCLEOTIDE SEQUENCE [LARGE SCALE GENOMIC DNA]</scope>
    <source>
        <tissue evidence="2">Roots</tissue>
    </source>
</reference>
<name>A0AAN7KJ51_9MYRT</name>
<dbReference type="PANTHER" id="PTHR33430">
    <property type="entry name" value="MATERNAL EFFECT EMBRYO ARREST PROTEIN"/>
    <property type="match status" value="1"/>
</dbReference>
<feature type="transmembrane region" description="Helical" evidence="1">
    <location>
        <begin position="60"/>
        <end position="84"/>
    </location>
</feature>
<dbReference type="AlphaFoldDB" id="A0AAN7KJ51"/>
<sequence length="229" mass="24322">MGDILIRKNKTCVQVTTLDAIVNANSLFTGIVFLGISFSVATTGSSSDCTAGPDVAKKVVLFEVFSFSFFLFSSLVAQGLKIHINLINSNDLDEPAKASVNKKLFNFGILMSAAGSLLGCVFLMLSMVYVVEIRLGPLSCGNKYSIPAVSALLVLVPSSVVIFVYNFGHGLVEMDSISNVFKGINGLGHLSSISSRLSSAVRSDLVLLHNLAECFWPSNVSVVSSSLIS</sequence>
<protein>
    <submittedName>
        <fullName evidence="2">Uncharacterized protein</fullName>
    </submittedName>
</protein>
<keyword evidence="1" id="KW-0812">Transmembrane</keyword>
<evidence type="ECO:0000313" key="2">
    <source>
        <dbReference type="EMBL" id="KAK4768191.1"/>
    </source>
</evidence>
<organism evidence="2 3">
    <name type="scientific">Trapa incisa</name>
    <dbReference type="NCBI Taxonomy" id="236973"/>
    <lineage>
        <taxon>Eukaryota</taxon>
        <taxon>Viridiplantae</taxon>
        <taxon>Streptophyta</taxon>
        <taxon>Embryophyta</taxon>
        <taxon>Tracheophyta</taxon>
        <taxon>Spermatophyta</taxon>
        <taxon>Magnoliopsida</taxon>
        <taxon>eudicotyledons</taxon>
        <taxon>Gunneridae</taxon>
        <taxon>Pentapetalae</taxon>
        <taxon>rosids</taxon>
        <taxon>malvids</taxon>
        <taxon>Myrtales</taxon>
        <taxon>Lythraceae</taxon>
        <taxon>Trapa</taxon>
    </lineage>
</organism>
<dbReference type="Proteomes" id="UP001345219">
    <property type="component" value="Chromosome 3"/>
</dbReference>
<dbReference type="PANTHER" id="PTHR33430:SF6">
    <property type="entry name" value="MATERNAL EFFECT EMBRYO ARREST PROTEIN"/>
    <property type="match status" value="1"/>
</dbReference>
<gene>
    <name evidence="2" type="ORF">SAY87_003332</name>
</gene>
<comment type="caution">
    <text evidence="2">The sequence shown here is derived from an EMBL/GenBank/DDBJ whole genome shotgun (WGS) entry which is preliminary data.</text>
</comment>
<keyword evidence="1" id="KW-1133">Transmembrane helix</keyword>
<proteinExistence type="predicted"/>
<accession>A0AAN7KJ51</accession>
<keyword evidence="1" id="KW-0472">Membrane</keyword>
<feature type="transmembrane region" description="Helical" evidence="1">
    <location>
        <begin position="104"/>
        <end position="129"/>
    </location>
</feature>
<feature type="transmembrane region" description="Helical" evidence="1">
    <location>
        <begin position="20"/>
        <end position="40"/>
    </location>
</feature>
<evidence type="ECO:0000313" key="3">
    <source>
        <dbReference type="Proteomes" id="UP001345219"/>
    </source>
</evidence>
<dbReference type="EMBL" id="JAXIOK010000006">
    <property type="protein sequence ID" value="KAK4768191.1"/>
    <property type="molecule type" value="Genomic_DNA"/>
</dbReference>